<organism evidence="1 2">
    <name type="scientific">Ancylobacter aquaticus</name>
    <dbReference type="NCBI Taxonomy" id="100"/>
    <lineage>
        <taxon>Bacteria</taxon>
        <taxon>Pseudomonadati</taxon>
        <taxon>Pseudomonadota</taxon>
        <taxon>Alphaproteobacteria</taxon>
        <taxon>Hyphomicrobiales</taxon>
        <taxon>Xanthobacteraceae</taxon>
        <taxon>Ancylobacter</taxon>
    </lineage>
</organism>
<dbReference type="OrthoDB" id="2041081at2"/>
<dbReference type="InterPro" id="IPR036890">
    <property type="entry name" value="HATPase_C_sf"/>
</dbReference>
<dbReference type="EMBL" id="SMFY01000001">
    <property type="protein sequence ID" value="TCK30160.1"/>
    <property type="molecule type" value="Genomic_DNA"/>
</dbReference>
<sequence length="657" mass="74488">MEKNPASNWQSDPAGRVRNISLAPSAKNTLYPLFEAVMNSIHAVEERFGKDHISNGIIDITIIRQDENCIGFRIDDNGIGFTPSNISSFTRMDSQTKATIGGKGVGRLLWLKVLEKAHIKSTFINEDKITTVDFDFCIDDPLYGFLRKIDSHPSNIGTSVNLYPYKIEYASQIPKKASTIANRVLAHFISYFINISQPKITVIDNDNVIDLFDQFTLSTERDQDFSFSIDTDAGSTQFTVHCFLLPKAISDDEKSTNALYLGANGRAVKRFDMDAVLGLKAIDGKYAFLGYVESDALDDSVNETRTEFSISDESISDIVDKSKAIVHTFLAAELKDIRDRQTNVVAALRIEHPRFLSIASDPKTVADSLHYATQSKEEIYVELSRQSLRAYERRKNGFRKSLQKKLPDIHIKAAEYVSGLKAESLSSLAEYVMKRKLILEVFEDSLKFKDVEKQSSEYEDILHDIICPLKSTTDELEYEDHNLWIVDDRLAFYSYFNSDIKLRKQVDAPTRPDDRPDISVFDLGLAFQNDDTSTPITIIEFKRPKIDNYSLANNPITQVRKYVDDMRDAGQAVRFDGSPLRAIDQTTPFMCHIIADMTPTLKSVMKDLGSFHRRAGSNSYYCWDPSYSIFIEISSFKDVLHSAKSRNRAFFERIGLT</sequence>
<protein>
    <submittedName>
        <fullName evidence="1">Histidine kinase/DNA gyrase B/HSP90-like ATPase</fullName>
    </submittedName>
</protein>
<name>A0A4R1I996_ANCAQ</name>
<evidence type="ECO:0000313" key="2">
    <source>
        <dbReference type="Proteomes" id="UP000295030"/>
    </source>
</evidence>
<comment type="caution">
    <text evidence="1">The sequence shown here is derived from an EMBL/GenBank/DDBJ whole genome shotgun (WGS) entry which is preliminary data.</text>
</comment>
<dbReference type="GO" id="GO:0016301">
    <property type="term" value="F:kinase activity"/>
    <property type="evidence" value="ECO:0007669"/>
    <property type="project" value="UniProtKB-KW"/>
</dbReference>
<reference evidence="1 2" key="1">
    <citation type="submission" date="2019-03" db="EMBL/GenBank/DDBJ databases">
        <title>Genomic Encyclopedia of Type Strains, Phase IV (KMG-IV): sequencing the most valuable type-strain genomes for metagenomic binning, comparative biology and taxonomic classification.</title>
        <authorList>
            <person name="Goeker M."/>
        </authorList>
    </citation>
    <scope>NUCLEOTIDE SEQUENCE [LARGE SCALE GENOMIC DNA]</scope>
    <source>
        <strain evidence="1 2">DSM 101</strain>
    </source>
</reference>
<keyword evidence="1" id="KW-0418">Kinase</keyword>
<dbReference type="Gene3D" id="3.30.565.10">
    <property type="entry name" value="Histidine kinase-like ATPase, C-terminal domain"/>
    <property type="match status" value="1"/>
</dbReference>
<gene>
    <name evidence="1" type="ORF">EV667_0248</name>
</gene>
<dbReference type="SUPFAM" id="SSF55874">
    <property type="entry name" value="ATPase domain of HSP90 chaperone/DNA topoisomerase II/histidine kinase"/>
    <property type="match status" value="1"/>
</dbReference>
<proteinExistence type="predicted"/>
<dbReference type="Proteomes" id="UP000295030">
    <property type="component" value="Unassembled WGS sequence"/>
</dbReference>
<evidence type="ECO:0000313" key="1">
    <source>
        <dbReference type="EMBL" id="TCK30160.1"/>
    </source>
</evidence>
<dbReference type="AlphaFoldDB" id="A0A4R1I996"/>
<dbReference type="RefSeq" id="WP_131833523.1">
    <property type="nucleotide sequence ID" value="NZ_SMFY01000001.1"/>
</dbReference>
<keyword evidence="2" id="KW-1185">Reference proteome</keyword>
<keyword evidence="1" id="KW-0808">Transferase</keyword>
<accession>A0A4R1I996</accession>